<sequence>MKSDPSPHCAAAVKCRRNLAAPRRRCTCAHFFNTVESQKAHKRFRKALFPS</sequence>
<organism evidence="1 2">
    <name type="scientific">Clarias magur</name>
    <name type="common">Asian catfish</name>
    <name type="synonym">Macropteronotus magur</name>
    <dbReference type="NCBI Taxonomy" id="1594786"/>
    <lineage>
        <taxon>Eukaryota</taxon>
        <taxon>Metazoa</taxon>
        <taxon>Chordata</taxon>
        <taxon>Craniata</taxon>
        <taxon>Vertebrata</taxon>
        <taxon>Euteleostomi</taxon>
        <taxon>Actinopterygii</taxon>
        <taxon>Neopterygii</taxon>
        <taxon>Teleostei</taxon>
        <taxon>Ostariophysi</taxon>
        <taxon>Siluriformes</taxon>
        <taxon>Clariidae</taxon>
        <taxon>Clarias</taxon>
    </lineage>
</organism>
<reference evidence="1" key="1">
    <citation type="submission" date="2020-07" db="EMBL/GenBank/DDBJ databases">
        <title>Clarias magur genome sequencing, assembly and annotation.</title>
        <authorList>
            <person name="Kushwaha B."/>
            <person name="Kumar R."/>
            <person name="Das P."/>
            <person name="Joshi C.G."/>
            <person name="Kumar D."/>
            <person name="Nagpure N.S."/>
            <person name="Pandey M."/>
            <person name="Agarwal S."/>
            <person name="Srivastava S."/>
            <person name="Singh M."/>
            <person name="Sahoo L."/>
            <person name="Jayasankar P."/>
            <person name="Meher P.K."/>
            <person name="Koringa P.G."/>
            <person name="Iquebal M.A."/>
            <person name="Das S.P."/>
            <person name="Bit A."/>
            <person name="Patnaik S."/>
            <person name="Patel N."/>
            <person name="Shah T.M."/>
            <person name="Hinsu A."/>
            <person name="Jena J.K."/>
        </authorList>
    </citation>
    <scope>NUCLEOTIDE SEQUENCE</scope>
    <source>
        <strain evidence="1">CIFAMagur01</strain>
        <tissue evidence="1">Testis</tissue>
    </source>
</reference>
<name>A0A8J4UBZ5_CLAMG</name>
<evidence type="ECO:0000313" key="2">
    <source>
        <dbReference type="Proteomes" id="UP000727407"/>
    </source>
</evidence>
<gene>
    <name evidence="1" type="ORF">DAT39_007108</name>
</gene>
<feature type="non-terminal residue" evidence="1">
    <location>
        <position position="51"/>
    </location>
</feature>
<comment type="caution">
    <text evidence="1">The sequence shown here is derived from an EMBL/GenBank/DDBJ whole genome shotgun (WGS) entry which is preliminary data.</text>
</comment>
<proteinExistence type="predicted"/>
<evidence type="ECO:0000313" key="1">
    <source>
        <dbReference type="EMBL" id="KAF5903141.1"/>
    </source>
</evidence>
<dbReference type="AlphaFoldDB" id="A0A8J4UBZ5"/>
<keyword evidence="2" id="KW-1185">Reference proteome</keyword>
<dbReference type="Proteomes" id="UP000727407">
    <property type="component" value="Unassembled WGS sequence"/>
</dbReference>
<protein>
    <submittedName>
        <fullName evidence="1">Uncharacterized protein</fullName>
    </submittedName>
</protein>
<dbReference type="EMBL" id="QNUK01000078">
    <property type="protein sequence ID" value="KAF5903141.1"/>
    <property type="molecule type" value="Genomic_DNA"/>
</dbReference>
<accession>A0A8J4UBZ5</accession>